<dbReference type="GO" id="GO:0003724">
    <property type="term" value="F:RNA helicase activity"/>
    <property type="evidence" value="ECO:0007669"/>
    <property type="project" value="UniProtKB-EC"/>
</dbReference>
<gene>
    <name evidence="18" type="ORF">BVTX09c1_036</name>
</gene>
<dbReference type="InterPro" id="IPR014001">
    <property type="entry name" value="Helicase_ATP-bd"/>
</dbReference>
<dbReference type="PANTHER" id="PTHR18934:SF99">
    <property type="entry name" value="ATP-DEPENDENT RNA HELICASE DHX37-RELATED"/>
    <property type="match status" value="1"/>
</dbReference>
<evidence type="ECO:0000256" key="4">
    <source>
        <dbReference type="ARBA" id="ARBA00012552"/>
    </source>
</evidence>
<comment type="catalytic activity">
    <reaction evidence="15">
        <text>ATP + H2O = ADP + phosphate + H(+)</text>
        <dbReference type="Rhea" id="RHEA:13065"/>
        <dbReference type="ChEBI" id="CHEBI:15377"/>
        <dbReference type="ChEBI" id="CHEBI:15378"/>
        <dbReference type="ChEBI" id="CHEBI:30616"/>
        <dbReference type="ChEBI" id="CHEBI:43474"/>
        <dbReference type="ChEBI" id="CHEBI:456216"/>
        <dbReference type="EC" id="3.6.4.13"/>
    </reaction>
</comment>
<feature type="domain" description="Helicase ATP-binding" evidence="16">
    <location>
        <begin position="179"/>
        <end position="354"/>
    </location>
</feature>
<dbReference type="PANTHER" id="PTHR18934">
    <property type="entry name" value="ATP-DEPENDENT RNA HELICASE"/>
    <property type="match status" value="1"/>
</dbReference>
<dbReference type="PROSITE" id="PS51194">
    <property type="entry name" value="HELICASE_CTER"/>
    <property type="match status" value="1"/>
</dbReference>
<comment type="subcellular location">
    <subcellularLocation>
        <location evidence="1">Virion</location>
    </subcellularLocation>
</comment>
<evidence type="ECO:0000256" key="7">
    <source>
        <dbReference type="ARBA" id="ARBA00022801"/>
    </source>
</evidence>
<dbReference type="GO" id="GO:0005524">
    <property type="term" value="F:ATP binding"/>
    <property type="evidence" value="ECO:0007669"/>
    <property type="project" value="UniProtKB-KW"/>
</dbReference>
<evidence type="ECO:0000256" key="2">
    <source>
        <dbReference type="ARBA" id="ARBA00008792"/>
    </source>
</evidence>
<evidence type="ECO:0000313" key="19">
    <source>
        <dbReference type="Proteomes" id="UP000163391"/>
    </source>
</evidence>
<protein>
    <recommendedName>
        <fullName evidence="5">RNA helicase NPH-II</fullName>
        <ecNumber evidence="4">3.6.4.13</ecNumber>
    </recommendedName>
    <alternativeName>
        <fullName evidence="14">Nucleoside triphosphatase II</fullName>
    </alternativeName>
    <alternativeName>
        <fullName evidence="13">Nucleoside triphosphate phosphohydrolase II</fullName>
    </alternativeName>
</protein>
<evidence type="ECO:0000256" key="6">
    <source>
        <dbReference type="ARBA" id="ARBA00022741"/>
    </source>
</evidence>
<feature type="domain" description="Helicase C-terminal" evidence="17">
    <location>
        <begin position="388"/>
        <end position="558"/>
    </location>
</feature>
<evidence type="ECO:0000256" key="8">
    <source>
        <dbReference type="ARBA" id="ARBA00022806"/>
    </source>
</evidence>
<dbReference type="EC" id="3.6.4.13" evidence="4"/>
<dbReference type="PROSITE" id="PS51192">
    <property type="entry name" value="HELICASE_ATP_BIND_1"/>
    <property type="match status" value="1"/>
</dbReference>
<evidence type="ECO:0000256" key="12">
    <source>
        <dbReference type="ARBA" id="ARBA00025677"/>
    </source>
</evidence>
<evidence type="ECO:0000256" key="11">
    <source>
        <dbReference type="ARBA" id="ARBA00023163"/>
    </source>
</evidence>
<comment type="subunit">
    <text evidence="3">Monomer.</text>
</comment>
<comment type="similarity">
    <text evidence="2">Belongs to the DEAD box helicase family. DEAH subfamily.</text>
</comment>
<evidence type="ECO:0000256" key="14">
    <source>
        <dbReference type="ARBA" id="ARBA00031914"/>
    </source>
</evidence>
<reference evidence="18 19" key="1">
    <citation type="journal article" date="2015" name="Arch. Virol.">
        <title>Coinfection with multiple strains of bovine papular stomatitis virus.</title>
        <authorList>
            <person name="Huang T."/>
            <person name="Tulman E.R."/>
            <person name="Diel D.G."/>
            <person name="Khatiwada S."/>
            <person name="Sims W."/>
            <person name="Edwards J.F."/>
            <person name="Wen X."/>
            <person name="Kutish G.F."/>
            <person name="Rock D.L."/>
            <person name="Delhon G."/>
        </authorList>
    </citation>
    <scope>NUCLEOTIDE SEQUENCE [LARGE SCALE GENOMIC DNA]</scope>
    <source>
        <strain evidence="18">BV-TX09c1</strain>
    </source>
</reference>
<keyword evidence="7" id="KW-0378">Hydrolase</keyword>
<dbReference type="InterPro" id="IPR027417">
    <property type="entry name" value="P-loop_NTPase"/>
</dbReference>
<name>A0A0E3T6Y5_9POXV</name>
<evidence type="ECO:0000256" key="3">
    <source>
        <dbReference type="ARBA" id="ARBA00011245"/>
    </source>
</evidence>
<evidence type="ECO:0000256" key="5">
    <source>
        <dbReference type="ARBA" id="ARBA00017851"/>
    </source>
</evidence>
<evidence type="ECO:0000256" key="10">
    <source>
        <dbReference type="ARBA" id="ARBA00022844"/>
    </source>
</evidence>
<dbReference type="GO" id="GO:0003723">
    <property type="term" value="F:RNA binding"/>
    <property type="evidence" value="ECO:0007669"/>
    <property type="project" value="TreeGrafter"/>
</dbReference>
<dbReference type="SUPFAM" id="SSF52540">
    <property type="entry name" value="P-loop containing nucleoside triphosphate hydrolases"/>
    <property type="match status" value="1"/>
</dbReference>
<organism evidence="18 19">
    <name type="scientific">Bovine papular stomatitis virus</name>
    <dbReference type="NCBI Taxonomy" id="129727"/>
    <lineage>
        <taxon>Viruses</taxon>
        <taxon>Varidnaviria</taxon>
        <taxon>Bamfordvirae</taxon>
        <taxon>Nucleocytoviricota</taxon>
        <taxon>Pokkesviricetes</taxon>
        <taxon>Chitovirales</taxon>
        <taxon>Poxviridae</taxon>
        <taxon>Chordopoxvirinae</taxon>
        <taxon>Parapoxvirus</taxon>
        <taxon>Parapoxvirus bovinestomatitis</taxon>
    </lineage>
</organism>
<dbReference type="Proteomes" id="UP000163391">
    <property type="component" value="Segment"/>
</dbReference>
<dbReference type="GO" id="GO:0017111">
    <property type="term" value="F:ribonucleoside triphosphate phosphatase activity"/>
    <property type="evidence" value="ECO:0007669"/>
    <property type="project" value="InterPro"/>
</dbReference>
<keyword evidence="8 18" id="KW-0347">Helicase</keyword>
<keyword evidence="10" id="KW-0946">Virion</keyword>
<evidence type="ECO:0000313" key="18">
    <source>
        <dbReference type="EMBL" id="AKC03462.1"/>
    </source>
</evidence>
<keyword evidence="11" id="KW-0804">Transcription</keyword>
<evidence type="ECO:0000256" key="1">
    <source>
        <dbReference type="ARBA" id="ARBA00004328"/>
    </source>
</evidence>
<dbReference type="InterPro" id="IPR011545">
    <property type="entry name" value="DEAD/DEAH_box_helicase_dom"/>
</dbReference>
<evidence type="ECO:0000256" key="15">
    <source>
        <dbReference type="ARBA" id="ARBA00047984"/>
    </source>
</evidence>
<keyword evidence="6" id="KW-0547">Nucleotide-binding</keyword>
<dbReference type="SMART" id="SM00490">
    <property type="entry name" value="HELICc"/>
    <property type="match status" value="1"/>
</dbReference>
<keyword evidence="9" id="KW-0067">ATP-binding</keyword>
<dbReference type="Gene3D" id="3.40.50.300">
    <property type="entry name" value="P-loop containing nucleotide triphosphate hydrolases"/>
    <property type="match status" value="2"/>
</dbReference>
<dbReference type="Pfam" id="PF00270">
    <property type="entry name" value="DEAD"/>
    <property type="match status" value="1"/>
</dbReference>
<accession>A0A0E3T6Y5</accession>
<dbReference type="Pfam" id="PF00271">
    <property type="entry name" value="Helicase_C"/>
    <property type="match status" value="1"/>
</dbReference>
<evidence type="ECO:0000256" key="9">
    <source>
        <dbReference type="ARBA" id="ARBA00022840"/>
    </source>
</evidence>
<dbReference type="InterPro" id="IPR001650">
    <property type="entry name" value="Helicase_C-like"/>
</dbReference>
<dbReference type="InterPro" id="IPR021892">
    <property type="entry name" value="NPH-II"/>
</dbReference>
<proteinExistence type="inferred from homology"/>
<dbReference type="GO" id="GO:0044423">
    <property type="term" value="C:virion component"/>
    <property type="evidence" value="ECO:0007669"/>
    <property type="project" value="UniProtKB-KW"/>
</dbReference>
<dbReference type="Pfam" id="PF12011">
    <property type="entry name" value="NPH-II"/>
    <property type="match status" value="1"/>
</dbReference>
<comment type="function">
    <text evidence="12">NTP-dependent helicase that catalyzes unidirectional unwinding of 3'tailed duplex RNAs and plays an important role during transcription of early mRNAs, presumably by preventing R-loop formation behind the elongating RNA polymerase. Might also play a role in the export of newly synthesized mRNA chains out of the core into the cytoplasm. Required for replication and propagation of viral particles.</text>
</comment>
<dbReference type="SMART" id="SM00487">
    <property type="entry name" value="DEXDc"/>
    <property type="match status" value="1"/>
</dbReference>
<sequence>MENPLPEMLLFPNCVTVFPFEYALEDVLRLPDETRRAFALAAFPLVKHRWRGARVERNDRRVWLDVEREARAAAVAASTSALLDDAMDRLVDDQGRVITPEAYAFMRCAPGARVAELADDVAAIAGIVHGGNALRIFSSDSVHAKEAWRERSVGVLGNPEPLEPVPLASLKPDVQQTLFAAWCRRRPVVLTGDTGVGKTSQVPKLLLWFNYLFGGFDRLDAIHEFSERPVVLSLPRVTLVRAHTATYLRSLGFVGIDGSPVSQRHGALTDDERNSAPRAYGLVMSTHRLTLNAIRRFDTVVVDEIHEHDQMGDIVVAVARKLAGSVRSLVLMTATLEDDRERLEEFLDDPAFVHIGGGTLFAIREVYVKNAQQPPLSRKYAEEELRNVTEALGTFVPDQGKCGILFVATVAQCALFAENISAKHPGLLVRIVHGKIPSVADVLAEVYAATQPAVLVSTPYLESSVTVKNATHVYDTGRVFVPEPFGGRERIVSRAMYTQRRGRVGRVAPGTYVRFFDTRLAAPIKRIDSEFLHPYVLYARVFDLKLPDDLLVRPSDPELLRRTEEYVDGFGISVCRWTELLNRHYMHMLEYAKVYVRGGRLARALDAFERDGVMTQEATEAIRAVEMLAGVVAVRRTGDRYRAECKVLFGPFVGKRFSVVGRRRPGKYVLMVTDRVFIESEVPS</sequence>
<dbReference type="EMBL" id="KM875472">
    <property type="protein sequence ID" value="AKC03462.1"/>
    <property type="molecule type" value="Genomic_DNA"/>
</dbReference>
<evidence type="ECO:0000259" key="16">
    <source>
        <dbReference type="PROSITE" id="PS51192"/>
    </source>
</evidence>
<evidence type="ECO:0000256" key="13">
    <source>
        <dbReference type="ARBA" id="ARBA00030963"/>
    </source>
</evidence>
<evidence type="ECO:0000259" key="17">
    <source>
        <dbReference type="PROSITE" id="PS51194"/>
    </source>
</evidence>